<dbReference type="PANTHER" id="PTHR33279">
    <property type="entry name" value="SULFUR CARRIER PROTEIN YEDF-RELATED"/>
    <property type="match status" value="1"/>
</dbReference>
<dbReference type="PATRIC" id="fig|631454.5.peg.2549"/>
<organism evidence="3 4">
    <name type="scientific">Lutibaculum baratangense AMV1</name>
    <dbReference type="NCBI Taxonomy" id="631454"/>
    <lineage>
        <taxon>Bacteria</taxon>
        <taxon>Pseudomonadati</taxon>
        <taxon>Pseudomonadota</taxon>
        <taxon>Alphaproteobacteria</taxon>
        <taxon>Hyphomicrobiales</taxon>
        <taxon>Tepidamorphaceae</taxon>
        <taxon>Lutibaculum</taxon>
    </lineage>
</organism>
<reference evidence="3 4" key="1">
    <citation type="journal article" date="2014" name="Genome Announc.">
        <title>Draft Genome Sequence of Lutibaculum baratangense Strain AMV1T, Isolated from a Mud Volcano in Andamans, India.</title>
        <authorList>
            <person name="Singh A."/>
            <person name="Sreenivas A."/>
            <person name="Sathyanarayana Reddy G."/>
            <person name="Pinnaka A.K."/>
            <person name="Shivaji S."/>
        </authorList>
    </citation>
    <scope>NUCLEOTIDE SEQUENCE [LARGE SCALE GENOMIC DNA]</scope>
    <source>
        <strain evidence="3 4">AMV1</strain>
    </source>
</reference>
<dbReference type="EMBL" id="AWXZ01000035">
    <property type="protein sequence ID" value="ESR24131.1"/>
    <property type="molecule type" value="Genomic_DNA"/>
</dbReference>
<evidence type="ECO:0000313" key="3">
    <source>
        <dbReference type="EMBL" id="ESR24131.1"/>
    </source>
</evidence>
<dbReference type="AlphaFoldDB" id="V4RDA4"/>
<protein>
    <submittedName>
        <fullName evidence="3">tRNA 5-methylaminomethyl-2-thiouridine synthase TusA</fullName>
    </submittedName>
</protein>
<dbReference type="Proteomes" id="UP000017819">
    <property type="component" value="Unassembled WGS sequence"/>
</dbReference>
<dbReference type="STRING" id="631454.N177_2580"/>
<proteinExistence type="inferred from homology"/>
<dbReference type="InterPro" id="IPR001455">
    <property type="entry name" value="TusA-like"/>
</dbReference>
<dbReference type="InterPro" id="IPR036868">
    <property type="entry name" value="TusA-like_sf"/>
</dbReference>
<feature type="domain" description="UPF0033" evidence="2">
    <location>
        <begin position="9"/>
        <end position="33"/>
    </location>
</feature>
<comment type="caution">
    <text evidence="3">The sequence shown here is derived from an EMBL/GenBank/DDBJ whole genome shotgun (WGS) entry which is preliminary data.</text>
</comment>
<keyword evidence="4" id="KW-1185">Reference proteome</keyword>
<dbReference type="eggNOG" id="COG0425">
    <property type="taxonomic scope" value="Bacteria"/>
</dbReference>
<evidence type="ECO:0000259" key="2">
    <source>
        <dbReference type="PROSITE" id="PS01148"/>
    </source>
</evidence>
<accession>V4RDA4</accession>
<dbReference type="PROSITE" id="PS01148">
    <property type="entry name" value="UPF0033"/>
    <property type="match status" value="1"/>
</dbReference>
<gene>
    <name evidence="3" type="ORF">N177_2580</name>
</gene>
<sequence length="77" mass="8348">MEMAEETQLDVKGLLCPLPVLKARKALSALPSGAVLAVEATDPAAVIDVPHFCNESGHELVSQDETDGVYVFRIRRK</sequence>
<dbReference type="Pfam" id="PF01206">
    <property type="entry name" value="TusA"/>
    <property type="match status" value="1"/>
</dbReference>
<evidence type="ECO:0000256" key="1">
    <source>
        <dbReference type="ARBA" id="ARBA00008984"/>
    </source>
</evidence>
<evidence type="ECO:0000313" key="4">
    <source>
        <dbReference type="Proteomes" id="UP000017819"/>
    </source>
</evidence>
<comment type="similarity">
    <text evidence="1">Belongs to the sulfur carrier protein TusA family.</text>
</comment>
<dbReference type="SUPFAM" id="SSF64307">
    <property type="entry name" value="SirA-like"/>
    <property type="match status" value="1"/>
</dbReference>
<dbReference type="CDD" id="cd00291">
    <property type="entry name" value="SirA_YedF_YeeD"/>
    <property type="match status" value="1"/>
</dbReference>
<dbReference type="Gene3D" id="3.30.110.40">
    <property type="entry name" value="TusA-like domain"/>
    <property type="match status" value="1"/>
</dbReference>
<name>V4RDA4_9HYPH</name>
<dbReference type="PANTHER" id="PTHR33279:SF6">
    <property type="entry name" value="SULFUR CARRIER PROTEIN YEDF-RELATED"/>
    <property type="match status" value="1"/>
</dbReference>